<dbReference type="EMBL" id="JAAIUW010000004">
    <property type="protein sequence ID" value="KAF7836280.1"/>
    <property type="molecule type" value="Genomic_DNA"/>
</dbReference>
<protein>
    <submittedName>
        <fullName evidence="1">Uncharacterized protein</fullName>
    </submittedName>
</protein>
<evidence type="ECO:0000313" key="2">
    <source>
        <dbReference type="Proteomes" id="UP000634136"/>
    </source>
</evidence>
<dbReference type="AlphaFoldDB" id="A0A835CCN3"/>
<dbReference type="Proteomes" id="UP000634136">
    <property type="component" value="Unassembled WGS sequence"/>
</dbReference>
<sequence>MEWCGSRCSVFCSFGCFCNCSGIQGWDPNSHSFCYRFRFQLALSELEGFKFRDEFRRLGLEWVPSFEVFAINDCLRWFISNAVSLESSILVEFIGNFSLRLWTIP</sequence>
<name>A0A835CCN3_9FABA</name>
<keyword evidence="2" id="KW-1185">Reference proteome</keyword>
<accession>A0A835CCN3</accession>
<evidence type="ECO:0000313" key="1">
    <source>
        <dbReference type="EMBL" id="KAF7836280.1"/>
    </source>
</evidence>
<organism evidence="1 2">
    <name type="scientific">Senna tora</name>
    <dbReference type="NCBI Taxonomy" id="362788"/>
    <lineage>
        <taxon>Eukaryota</taxon>
        <taxon>Viridiplantae</taxon>
        <taxon>Streptophyta</taxon>
        <taxon>Embryophyta</taxon>
        <taxon>Tracheophyta</taxon>
        <taxon>Spermatophyta</taxon>
        <taxon>Magnoliopsida</taxon>
        <taxon>eudicotyledons</taxon>
        <taxon>Gunneridae</taxon>
        <taxon>Pentapetalae</taxon>
        <taxon>rosids</taxon>
        <taxon>fabids</taxon>
        <taxon>Fabales</taxon>
        <taxon>Fabaceae</taxon>
        <taxon>Caesalpinioideae</taxon>
        <taxon>Cassia clade</taxon>
        <taxon>Senna</taxon>
    </lineage>
</organism>
<gene>
    <name evidence="1" type="ORF">G2W53_011139</name>
</gene>
<proteinExistence type="predicted"/>
<reference evidence="1" key="1">
    <citation type="submission" date="2020-09" db="EMBL/GenBank/DDBJ databases">
        <title>Genome-Enabled Discovery of Anthraquinone Biosynthesis in Senna tora.</title>
        <authorList>
            <person name="Kang S.-H."/>
            <person name="Pandey R.P."/>
            <person name="Lee C.-M."/>
            <person name="Sim J.-S."/>
            <person name="Jeong J.-T."/>
            <person name="Choi B.-S."/>
            <person name="Jung M."/>
            <person name="Ginzburg D."/>
            <person name="Zhao K."/>
            <person name="Won S.Y."/>
            <person name="Oh T.-J."/>
            <person name="Yu Y."/>
            <person name="Kim N.-H."/>
            <person name="Lee O.R."/>
            <person name="Lee T.-H."/>
            <person name="Bashyal P."/>
            <person name="Kim T.-S."/>
            <person name="Lee W.-H."/>
            <person name="Kawkins C."/>
            <person name="Kim C.-K."/>
            <person name="Kim J.S."/>
            <person name="Ahn B.O."/>
            <person name="Rhee S.Y."/>
            <person name="Sohng J.K."/>
        </authorList>
    </citation>
    <scope>NUCLEOTIDE SEQUENCE</scope>
    <source>
        <tissue evidence="1">Leaf</tissue>
    </source>
</reference>
<comment type="caution">
    <text evidence="1">The sequence shown here is derived from an EMBL/GenBank/DDBJ whole genome shotgun (WGS) entry which is preliminary data.</text>
</comment>